<dbReference type="Proteomes" id="UP000835052">
    <property type="component" value="Unassembled WGS sequence"/>
</dbReference>
<sequence length="697" mass="79676">MDFEDIRLNTIEDLTRTELTDVFNEEFYALTWDRKSRSISSLHSDPGELTSTGNRHAKLEFRTKSLSDDPVPIDQREDAMRRLLQAIYKSPPSSLRDLSDTLTDTSLPSDASEPKPRIFTREMLRRMDVTLLREEAESLRVEIEWTNRRLLRVLRQRSYLRAKNDAKCAFVTAVLQACSPKRSVDAKMKFGMEPLGVENGIEEWKAAMRAVARLPSGVPQYFRTKLWTTLAEQHMNVAGLDWNEIRTSALSDQLLPDDCHIHSQIIKDLHRTGWPGFQDDVKLKQILLAFARYNKDVGYCQGFNIIAALILQVVDFNVENGLKVMIFLVDQVLPRGYFDQSLRALSVDMAVLRELMQQRLPNTVQHLEKIQSSSGDYEPPLTNVFTMHWFLTLFATCVPRECVFRIWDAVMLDGSEVLLRTAVALWARLSRRITKTKSADEFYSLMERMSKQLTEMNNDEQDNLITVIYSMSPFPYPGLAETREKYTWNIQPHSTTFQLFQKSVTNILHDDGEDSGSRQAKKSDLQVLQKQYRLLRKRQQQAAVILRSAYTHGQTSASRAAQRVLPEKLLTSQPAFNHLQIGRAIADHGLEAPTCFTGGALALSPVAVQPSDSSLLASLPSSSDAFGRIDQERRREPLNEEDDQTVGHRRRPSFEPNPLDKATYERLVLMKKSRALLETIRPRNQSHSPVLPTSPRK</sequence>
<feature type="region of interest" description="Disordered" evidence="1">
    <location>
        <begin position="678"/>
        <end position="697"/>
    </location>
</feature>
<organism evidence="3 4">
    <name type="scientific">Caenorhabditis auriculariae</name>
    <dbReference type="NCBI Taxonomy" id="2777116"/>
    <lineage>
        <taxon>Eukaryota</taxon>
        <taxon>Metazoa</taxon>
        <taxon>Ecdysozoa</taxon>
        <taxon>Nematoda</taxon>
        <taxon>Chromadorea</taxon>
        <taxon>Rhabditida</taxon>
        <taxon>Rhabditina</taxon>
        <taxon>Rhabditomorpha</taxon>
        <taxon>Rhabditoidea</taxon>
        <taxon>Rhabditidae</taxon>
        <taxon>Peloderinae</taxon>
        <taxon>Caenorhabditis</taxon>
    </lineage>
</organism>
<feature type="domain" description="Rab-GAP TBC" evidence="2">
    <location>
        <begin position="217"/>
        <end position="414"/>
    </location>
</feature>
<dbReference type="Gene3D" id="1.10.8.270">
    <property type="entry name" value="putative rabgap domain of human tbc1 domain family member 14 like domains"/>
    <property type="match status" value="1"/>
</dbReference>
<evidence type="ECO:0000259" key="2">
    <source>
        <dbReference type="PROSITE" id="PS50086"/>
    </source>
</evidence>
<evidence type="ECO:0000256" key="1">
    <source>
        <dbReference type="SAM" id="MobiDB-lite"/>
    </source>
</evidence>
<dbReference type="SMART" id="SM00164">
    <property type="entry name" value="TBC"/>
    <property type="match status" value="1"/>
</dbReference>
<dbReference type="PANTHER" id="PTHR13399:SF2">
    <property type="entry name" value="TRANSLOCON-ASSOCIATED PROTEIN SUBUNIT GAMMA"/>
    <property type="match status" value="1"/>
</dbReference>
<dbReference type="SUPFAM" id="SSF47923">
    <property type="entry name" value="Ypt/Rab-GAP domain of gyp1p"/>
    <property type="match status" value="2"/>
</dbReference>
<dbReference type="AlphaFoldDB" id="A0A8S1H641"/>
<dbReference type="InterPro" id="IPR000195">
    <property type="entry name" value="Rab-GAP-TBC_dom"/>
</dbReference>
<dbReference type="PANTHER" id="PTHR13399">
    <property type="entry name" value="TRANSLOCON-ASSOCIATED PROTEIN TRAP , GAMMA SUBUNIT"/>
    <property type="match status" value="1"/>
</dbReference>
<dbReference type="InterPro" id="IPR035969">
    <property type="entry name" value="Rab-GAP_TBC_sf"/>
</dbReference>
<gene>
    <name evidence="3" type="ORF">CAUJ_LOCUS6721</name>
</gene>
<evidence type="ECO:0000313" key="3">
    <source>
        <dbReference type="EMBL" id="CAD6190802.1"/>
    </source>
</evidence>
<name>A0A8S1H641_9PELO</name>
<feature type="compositionally biased region" description="Basic and acidic residues" evidence="1">
    <location>
        <begin position="627"/>
        <end position="638"/>
    </location>
</feature>
<dbReference type="Gene3D" id="1.10.472.80">
    <property type="entry name" value="Ypt/Rab-GAP domain of gyp1p, domain 3"/>
    <property type="match status" value="1"/>
</dbReference>
<dbReference type="EMBL" id="CAJGYM010000017">
    <property type="protein sequence ID" value="CAD6190802.1"/>
    <property type="molecule type" value="Genomic_DNA"/>
</dbReference>
<feature type="compositionally biased region" description="Polar residues" evidence="1">
    <location>
        <begin position="100"/>
        <end position="109"/>
    </location>
</feature>
<evidence type="ECO:0000313" key="4">
    <source>
        <dbReference type="Proteomes" id="UP000835052"/>
    </source>
</evidence>
<keyword evidence="4" id="KW-1185">Reference proteome</keyword>
<feature type="compositionally biased region" description="Low complexity" evidence="1">
    <location>
        <begin position="613"/>
        <end position="625"/>
    </location>
</feature>
<proteinExistence type="predicted"/>
<comment type="caution">
    <text evidence="3">The sequence shown here is derived from an EMBL/GenBank/DDBJ whole genome shotgun (WGS) entry which is preliminary data.</text>
</comment>
<dbReference type="PROSITE" id="PS50086">
    <property type="entry name" value="TBC_RABGAP"/>
    <property type="match status" value="1"/>
</dbReference>
<dbReference type="OrthoDB" id="289721at2759"/>
<dbReference type="GO" id="GO:0005783">
    <property type="term" value="C:endoplasmic reticulum"/>
    <property type="evidence" value="ECO:0007669"/>
    <property type="project" value="TreeGrafter"/>
</dbReference>
<reference evidence="3" key="1">
    <citation type="submission" date="2020-10" db="EMBL/GenBank/DDBJ databases">
        <authorList>
            <person name="Kikuchi T."/>
        </authorList>
    </citation>
    <scope>NUCLEOTIDE SEQUENCE</scope>
    <source>
        <strain evidence="3">NKZ352</strain>
    </source>
</reference>
<dbReference type="Pfam" id="PF00566">
    <property type="entry name" value="RabGAP-TBC"/>
    <property type="match status" value="1"/>
</dbReference>
<protein>
    <recommendedName>
        <fullName evidence="2">Rab-GAP TBC domain-containing protein</fullName>
    </recommendedName>
</protein>
<dbReference type="FunFam" id="1.10.472.80:FF:000011">
    <property type="entry name" value="TBC1 domain family member 30"/>
    <property type="match status" value="1"/>
</dbReference>
<feature type="region of interest" description="Disordered" evidence="1">
    <location>
        <begin position="94"/>
        <end position="114"/>
    </location>
</feature>
<feature type="region of interest" description="Disordered" evidence="1">
    <location>
        <begin position="613"/>
        <end position="660"/>
    </location>
</feature>
<accession>A0A8S1H641</accession>